<gene>
    <name evidence="2" type="ORF">G7Y89_g6097</name>
</gene>
<protein>
    <recommendedName>
        <fullName evidence="4">Fungal N-terminal domain-containing protein</fullName>
    </recommendedName>
</protein>
<name>A0A8H4W367_9HELO</name>
<evidence type="ECO:0000313" key="2">
    <source>
        <dbReference type="EMBL" id="KAF4632037.1"/>
    </source>
</evidence>
<comment type="caution">
    <text evidence="2">The sequence shown here is derived from an EMBL/GenBank/DDBJ whole genome shotgun (WGS) entry which is preliminary data.</text>
</comment>
<keyword evidence="1" id="KW-0732">Signal</keyword>
<dbReference type="EMBL" id="JAAMPI010000386">
    <property type="protein sequence ID" value="KAF4632037.1"/>
    <property type="molecule type" value="Genomic_DNA"/>
</dbReference>
<evidence type="ECO:0000256" key="1">
    <source>
        <dbReference type="SAM" id="SignalP"/>
    </source>
</evidence>
<organism evidence="2 3">
    <name type="scientific">Cudoniella acicularis</name>
    <dbReference type="NCBI Taxonomy" id="354080"/>
    <lineage>
        <taxon>Eukaryota</taxon>
        <taxon>Fungi</taxon>
        <taxon>Dikarya</taxon>
        <taxon>Ascomycota</taxon>
        <taxon>Pezizomycotina</taxon>
        <taxon>Leotiomycetes</taxon>
        <taxon>Helotiales</taxon>
        <taxon>Tricladiaceae</taxon>
        <taxon>Cudoniella</taxon>
    </lineage>
</organism>
<evidence type="ECO:0008006" key="4">
    <source>
        <dbReference type="Google" id="ProtNLM"/>
    </source>
</evidence>
<evidence type="ECO:0000313" key="3">
    <source>
        <dbReference type="Proteomes" id="UP000566819"/>
    </source>
</evidence>
<dbReference type="Proteomes" id="UP000566819">
    <property type="component" value="Unassembled WGS sequence"/>
</dbReference>
<sequence>MDPFSITTGVVGLLGTCVSVVKALNDFCASVATVDTKITGLREIVQDFVQVLTLMKDTLEQEETKSSLNSTGHINNHWSHISTSIKDGQKIAPQLENLLEKVDGNAAVLIRVRKHGRLESAAPQILVYQQQIQHCSDTMQLSMQAVIM</sequence>
<dbReference type="OrthoDB" id="195446at2759"/>
<proteinExistence type="predicted"/>
<keyword evidence="3" id="KW-1185">Reference proteome</keyword>
<feature type="signal peptide" evidence="1">
    <location>
        <begin position="1"/>
        <end position="23"/>
    </location>
</feature>
<accession>A0A8H4W367</accession>
<reference evidence="2 3" key="1">
    <citation type="submission" date="2020-03" db="EMBL/GenBank/DDBJ databases">
        <title>Draft Genome Sequence of Cudoniella acicularis.</title>
        <authorList>
            <person name="Buettner E."/>
            <person name="Kellner H."/>
        </authorList>
    </citation>
    <scope>NUCLEOTIDE SEQUENCE [LARGE SCALE GENOMIC DNA]</scope>
    <source>
        <strain evidence="2 3">DSM 108380</strain>
    </source>
</reference>
<dbReference type="AlphaFoldDB" id="A0A8H4W367"/>
<feature type="chain" id="PRO_5034884930" description="Fungal N-terminal domain-containing protein" evidence="1">
    <location>
        <begin position="24"/>
        <end position="148"/>
    </location>
</feature>